<dbReference type="AlphaFoldDB" id="A0A0A9EJ53"/>
<reference evidence="1" key="2">
    <citation type="journal article" date="2015" name="Data Brief">
        <title>Shoot transcriptome of the giant reed, Arundo donax.</title>
        <authorList>
            <person name="Barrero R.A."/>
            <person name="Guerrero F.D."/>
            <person name="Moolhuijzen P."/>
            <person name="Goolsby J.A."/>
            <person name="Tidwell J."/>
            <person name="Bellgard S.E."/>
            <person name="Bellgard M.I."/>
        </authorList>
    </citation>
    <scope>NUCLEOTIDE SEQUENCE</scope>
    <source>
        <tissue evidence="1">Shoot tissue taken approximately 20 cm above the soil surface</tissue>
    </source>
</reference>
<organism evidence="1">
    <name type="scientific">Arundo donax</name>
    <name type="common">Giant reed</name>
    <name type="synonym">Donax arundinaceus</name>
    <dbReference type="NCBI Taxonomy" id="35708"/>
    <lineage>
        <taxon>Eukaryota</taxon>
        <taxon>Viridiplantae</taxon>
        <taxon>Streptophyta</taxon>
        <taxon>Embryophyta</taxon>
        <taxon>Tracheophyta</taxon>
        <taxon>Spermatophyta</taxon>
        <taxon>Magnoliopsida</taxon>
        <taxon>Liliopsida</taxon>
        <taxon>Poales</taxon>
        <taxon>Poaceae</taxon>
        <taxon>PACMAD clade</taxon>
        <taxon>Arundinoideae</taxon>
        <taxon>Arundineae</taxon>
        <taxon>Arundo</taxon>
    </lineage>
</organism>
<reference evidence="1" key="1">
    <citation type="submission" date="2014-09" db="EMBL/GenBank/DDBJ databases">
        <authorList>
            <person name="Magalhaes I.L.F."/>
            <person name="Oliveira U."/>
            <person name="Santos F.R."/>
            <person name="Vidigal T.H.D.A."/>
            <person name="Brescovit A.D."/>
            <person name="Santos A.J."/>
        </authorList>
    </citation>
    <scope>NUCLEOTIDE SEQUENCE</scope>
    <source>
        <tissue evidence="1">Shoot tissue taken approximately 20 cm above the soil surface</tissue>
    </source>
</reference>
<sequence>MDIDEPNVQTMHTSYYNLPLSSAGQLSFMKCTDLRERREGKCFSEVQVC</sequence>
<protein>
    <submittedName>
        <fullName evidence="1">Uncharacterized protein</fullName>
    </submittedName>
</protein>
<evidence type="ECO:0000313" key="1">
    <source>
        <dbReference type="EMBL" id="JAE00775.1"/>
    </source>
</evidence>
<proteinExistence type="predicted"/>
<dbReference type="EMBL" id="GBRH01197121">
    <property type="protein sequence ID" value="JAE00775.1"/>
    <property type="molecule type" value="Transcribed_RNA"/>
</dbReference>
<name>A0A0A9EJ53_ARUDO</name>
<accession>A0A0A9EJ53</accession>